<reference evidence="1 2" key="1">
    <citation type="journal article" date="2016" name="Nat. Commun.">
        <title>Thousands of microbial genomes shed light on interconnected biogeochemical processes in an aquifer system.</title>
        <authorList>
            <person name="Anantharaman K."/>
            <person name="Brown C.T."/>
            <person name="Hug L.A."/>
            <person name="Sharon I."/>
            <person name="Castelle C.J."/>
            <person name="Probst A.J."/>
            <person name="Thomas B.C."/>
            <person name="Singh A."/>
            <person name="Wilkins M.J."/>
            <person name="Karaoz U."/>
            <person name="Brodie E.L."/>
            <person name="Williams K.H."/>
            <person name="Hubbard S.S."/>
            <person name="Banfield J.F."/>
        </authorList>
    </citation>
    <scope>NUCLEOTIDE SEQUENCE [LARGE SCALE GENOMIC DNA]</scope>
</reference>
<dbReference type="Proteomes" id="UP000179266">
    <property type="component" value="Unassembled WGS sequence"/>
</dbReference>
<accession>A0A1F7S7U2</accession>
<dbReference type="EMBL" id="MGDD01000013">
    <property type="protein sequence ID" value="OGL49791.1"/>
    <property type="molecule type" value="Genomic_DNA"/>
</dbReference>
<sequence>MEAYRAEKRIAANGVLQLNALPFREGELVEVIILSCKSETYKTTPSPLRGKVIEYINPTEPVAQNDWGVLR</sequence>
<evidence type="ECO:0000313" key="1">
    <source>
        <dbReference type="EMBL" id="OGL49791.1"/>
    </source>
</evidence>
<evidence type="ECO:0000313" key="2">
    <source>
        <dbReference type="Proteomes" id="UP000179266"/>
    </source>
</evidence>
<organism evidence="1 2">
    <name type="scientific">Candidatus Schekmanbacteria bacterium RBG_13_48_7</name>
    <dbReference type="NCBI Taxonomy" id="1817878"/>
    <lineage>
        <taxon>Bacteria</taxon>
        <taxon>Candidatus Schekmaniibacteriota</taxon>
    </lineage>
</organism>
<proteinExistence type="predicted"/>
<comment type="caution">
    <text evidence="1">The sequence shown here is derived from an EMBL/GenBank/DDBJ whole genome shotgun (WGS) entry which is preliminary data.</text>
</comment>
<gene>
    <name evidence="1" type="ORF">A2161_01300</name>
</gene>
<dbReference type="AlphaFoldDB" id="A0A1F7S7U2"/>
<protein>
    <submittedName>
        <fullName evidence="1">Uncharacterized protein</fullName>
    </submittedName>
</protein>
<name>A0A1F7S7U2_9BACT</name>